<dbReference type="AlphaFoldDB" id="A0AAE3IAA8"/>
<dbReference type="EMBL" id="JAOPKC010000008">
    <property type="protein sequence ID" value="MCU4718173.1"/>
    <property type="molecule type" value="Genomic_DNA"/>
</dbReference>
<dbReference type="Pfam" id="PF18545">
    <property type="entry name" value="HalOD1"/>
    <property type="match status" value="1"/>
</dbReference>
<dbReference type="EMBL" id="JAOPKD010000003">
    <property type="protein sequence ID" value="MCU4726386.1"/>
    <property type="molecule type" value="Genomic_DNA"/>
</dbReference>
<feature type="domain" description="Halobacterial output" evidence="1">
    <location>
        <begin position="30"/>
        <end position="100"/>
    </location>
</feature>
<organism evidence="3 5">
    <name type="scientific">Halapricum hydrolyticum</name>
    <dbReference type="NCBI Taxonomy" id="2979991"/>
    <lineage>
        <taxon>Archaea</taxon>
        <taxon>Methanobacteriati</taxon>
        <taxon>Methanobacteriota</taxon>
        <taxon>Stenosarchaea group</taxon>
        <taxon>Halobacteria</taxon>
        <taxon>Halobacteriales</taxon>
        <taxon>Haloarculaceae</taxon>
        <taxon>Halapricum</taxon>
    </lineage>
</organism>
<protein>
    <recommendedName>
        <fullName evidence="1">Halobacterial output domain-containing protein</fullName>
    </recommendedName>
</protein>
<dbReference type="Proteomes" id="UP001209746">
    <property type="component" value="Unassembled WGS sequence"/>
</dbReference>
<evidence type="ECO:0000313" key="2">
    <source>
        <dbReference type="EMBL" id="MCU4718173.1"/>
    </source>
</evidence>
<reference evidence="3" key="1">
    <citation type="submission" date="2023-02" db="EMBL/GenBank/DDBJ databases">
        <title>Enrichment on poylsaccharides allowed isolation of novel metabolic and taxonomic groups of Haloarchaea.</title>
        <authorList>
            <person name="Sorokin D.Y."/>
            <person name="Elcheninov A.G."/>
            <person name="Khizhniak T.V."/>
            <person name="Kolganova T.V."/>
            <person name="Kublanov I.V."/>
        </authorList>
    </citation>
    <scope>NUCLEOTIDE SEQUENCE</scope>
    <source>
        <strain evidence="2 4">HArc-curdl5-1</strain>
        <strain evidence="3">HArc-curdl7</strain>
    </source>
</reference>
<proteinExistence type="predicted"/>
<keyword evidence="4" id="KW-1185">Reference proteome</keyword>
<sequence>MDAVVSGVGVESVEYHQDSATVRIQFDQEKTPASMAVIAMLAEVMDADPVELDPLHSTVDPDALDALVRVRTGTDGDIHVTFTHEDHAITVFSYGVVTITAGHESSVKNYGGNAGR</sequence>
<evidence type="ECO:0000259" key="1">
    <source>
        <dbReference type="Pfam" id="PF18545"/>
    </source>
</evidence>
<accession>A0AAE3IAA8</accession>
<dbReference type="RefSeq" id="WP_315908932.1">
    <property type="nucleotide sequence ID" value="NZ_JAOPKC010000008.1"/>
</dbReference>
<name>A0AAE3IAA8_9EURY</name>
<evidence type="ECO:0000313" key="3">
    <source>
        <dbReference type="EMBL" id="MCU4726386.1"/>
    </source>
</evidence>
<evidence type="ECO:0000313" key="4">
    <source>
        <dbReference type="Proteomes" id="UP001208186"/>
    </source>
</evidence>
<dbReference type="Proteomes" id="UP001208186">
    <property type="component" value="Unassembled WGS sequence"/>
</dbReference>
<comment type="caution">
    <text evidence="3">The sequence shown here is derived from an EMBL/GenBank/DDBJ whole genome shotgun (WGS) entry which is preliminary data.</text>
</comment>
<dbReference type="InterPro" id="IPR040624">
    <property type="entry name" value="HalOD1"/>
</dbReference>
<evidence type="ECO:0000313" key="5">
    <source>
        <dbReference type="Proteomes" id="UP001209746"/>
    </source>
</evidence>
<gene>
    <name evidence="3" type="ORF">OB914_05305</name>
    <name evidence="2" type="ORF">OB916_08870</name>
</gene>